<dbReference type="InParanoid" id="M0MPI2"/>
<name>M0MPI2_9EURY</name>
<dbReference type="PATRIC" id="fig|1227455.4.peg.222"/>
<gene>
    <name evidence="1" type="ORF">C449_01077</name>
</gene>
<evidence type="ECO:0000313" key="1">
    <source>
        <dbReference type="EMBL" id="EMA47612.1"/>
    </source>
</evidence>
<organism evidence="1 2">
    <name type="scientific">Halococcus saccharolyticus DSM 5350</name>
    <dbReference type="NCBI Taxonomy" id="1227455"/>
    <lineage>
        <taxon>Archaea</taxon>
        <taxon>Methanobacteriati</taxon>
        <taxon>Methanobacteriota</taxon>
        <taxon>Stenosarchaea group</taxon>
        <taxon>Halobacteria</taxon>
        <taxon>Halobacteriales</taxon>
        <taxon>Halococcaceae</taxon>
        <taxon>Halococcus</taxon>
    </lineage>
</organism>
<sequence length="64" mass="7297">MDDRVDENTEVERYQCLVNGCNESPKSSMADIREHIVKDHSFDARLDAAIESVTLDLADLRDDE</sequence>
<comment type="caution">
    <text evidence="1">The sequence shown here is derived from an EMBL/GenBank/DDBJ whole genome shotgun (WGS) entry which is preliminary data.</text>
</comment>
<dbReference type="STRING" id="1227455.C449_01077"/>
<reference evidence="1 2" key="1">
    <citation type="journal article" date="2014" name="PLoS Genet.">
        <title>Phylogenetically driven sequencing of extremely halophilic archaea reveals strategies for static and dynamic osmo-response.</title>
        <authorList>
            <person name="Becker E.A."/>
            <person name="Seitzer P.M."/>
            <person name="Tritt A."/>
            <person name="Larsen D."/>
            <person name="Krusor M."/>
            <person name="Yao A.I."/>
            <person name="Wu D."/>
            <person name="Madern D."/>
            <person name="Eisen J.A."/>
            <person name="Darling A.E."/>
            <person name="Facciotti M.T."/>
        </authorList>
    </citation>
    <scope>NUCLEOTIDE SEQUENCE [LARGE SCALE GENOMIC DNA]</scope>
    <source>
        <strain evidence="1 2">DSM 5350</strain>
    </source>
</reference>
<protein>
    <submittedName>
        <fullName evidence="1">Uncharacterized protein</fullName>
    </submittedName>
</protein>
<keyword evidence="2" id="KW-1185">Reference proteome</keyword>
<accession>M0MPI2</accession>
<proteinExistence type="predicted"/>
<dbReference type="AlphaFoldDB" id="M0MPI2"/>
<evidence type="ECO:0000313" key="2">
    <source>
        <dbReference type="Proteomes" id="UP000011669"/>
    </source>
</evidence>
<dbReference type="EMBL" id="AOMD01000003">
    <property type="protein sequence ID" value="EMA47612.1"/>
    <property type="molecule type" value="Genomic_DNA"/>
</dbReference>
<dbReference type="Proteomes" id="UP000011669">
    <property type="component" value="Unassembled WGS sequence"/>
</dbReference>